<dbReference type="EMBL" id="KZ303496">
    <property type="protein sequence ID" value="PIA16987.1"/>
    <property type="molecule type" value="Genomic_DNA"/>
</dbReference>
<name>A0A2G5BE51_COERN</name>
<evidence type="ECO:0000256" key="4">
    <source>
        <dbReference type="ARBA" id="ARBA00023136"/>
    </source>
</evidence>
<keyword evidence="7" id="KW-1185">Reference proteome</keyword>
<feature type="non-terminal residue" evidence="6">
    <location>
        <position position="1"/>
    </location>
</feature>
<reference evidence="6 7" key="1">
    <citation type="journal article" date="2015" name="Genome Biol. Evol.">
        <title>Phylogenomic analyses indicate that early fungi evolved digesting cell walls of algal ancestors of land plants.</title>
        <authorList>
            <person name="Chang Y."/>
            <person name="Wang S."/>
            <person name="Sekimoto S."/>
            <person name="Aerts A.L."/>
            <person name="Choi C."/>
            <person name="Clum A."/>
            <person name="LaButti K.M."/>
            <person name="Lindquist E.A."/>
            <person name="Yee Ngan C."/>
            <person name="Ohm R.A."/>
            <person name="Salamov A.A."/>
            <person name="Grigoriev I.V."/>
            <person name="Spatafora J.W."/>
            <person name="Berbee M.L."/>
        </authorList>
    </citation>
    <scope>NUCLEOTIDE SEQUENCE [LARGE SCALE GENOMIC DNA]</scope>
    <source>
        <strain evidence="6 7">NRRL 1564</strain>
    </source>
</reference>
<evidence type="ECO:0000313" key="7">
    <source>
        <dbReference type="Proteomes" id="UP000242474"/>
    </source>
</evidence>
<dbReference type="GO" id="GO:0005783">
    <property type="term" value="C:endoplasmic reticulum"/>
    <property type="evidence" value="ECO:0007669"/>
    <property type="project" value="TreeGrafter"/>
</dbReference>
<dbReference type="AlphaFoldDB" id="A0A2G5BE51"/>
<sequence length="153" mass="16362">LTPPLCGVLAAVEMVLTSPMQQEILEKDTYAHSLWAAVETCGNGSIPLTLLTLGGQLRVRRVPRPVASASDKKRGVALVLTGRFLIVPLFSCGALLGIYMLVPWLVPLLRSDPVSFLTLSIVSATPPALNLLTVAQTLDVFEADAAMILSYAY</sequence>
<keyword evidence="2 5" id="KW-0812">Transmembrane</keyword>
<keyword evidence="4 5" id="KW-0472">Membrane</keyword>
<dbReference type="PANTHER" id="PTHR31794:SF4">
    <property type="entry name" value="AUXIN EFFLUX TRANSPORTER FAMILY PROTEIN (EUROFUNG)"/>
    <property type="match status" value="1"/>
</dbReference>
<proteinExistence type="predicted"/>
<dbReference type="InterPro" id="IPR004776">
    <property type="entry name" value="Mem_transp_PIN-like"/>
</dbReference>
<feature type="non-terminal residue" evidence="6">
    <location>
        <position position="153"/>
    </location>
</feature>
<protein>
    <recommendedName>
        <fullName evidence="8">Auxin efflux carrier</fullName>
    </recommendedName>
</protein>
<dbReference type="GO" id="GO:0055085">
    <property type="term" value="P:transmembrane transport"/>
    <property type="evidence" value="ECO:0007669"/>
    <property type="project" value="InterPro"/>
</dbReference>
<organism evidence="6 7">
    <name type="scientific">Coemansia reversa (strain ATCC 12441 / NRRL 1564)</name>
    <dbReference type="NCBI Taxonomy" id="763665"/>
    <lineage>
        <taxon>Eukaryota</taxon>
        <taxon>Fungi</taxon>
        <taxon>Fungi incertae sedis</taxon>
        <taxon>Zoopagomycota</taxon>
        <taxon>Kickxellomycotina</taxon>
        <taxon>Kickxellomycetes</taxon>
        <taxon>Kickxellales</taxon>
        <taxon>Kickxellaceae</taxon>
        <taxon>Coemansia</taxon>
    </lineage>
</organism>
<gene>
    <name evidence="6" type="ORF">COEREDRAFT_23742</name>
</gene>
<evidence type="ECO:0000256" key="1">
    <source>
        <dbReference type="ARBA" id="ARBA00004141"/>
    </source>
</evidence>
<evidence type="ECO:0008006" key="8">
    <source>
        <dbReference type="Google" id="ProtNLM"/>
    </source>
</evidence>
<dbReference type="OrthoDB" id="191139at2759"/>
<dbReference type="PANTHER" id="PTHR31794">
    <property type="entry name" value="AUXIN EFFLUX TRANSPORTER FAMILY PROTEIN (EUROFUNG)"/>
    <property type="match status" value="1"/>
</dbReference>
<evidence type="ECO:0000256" key="5">
    <source>
        <dbReference type="SAM" id="Phobius"/>
    </source>
</evidence>
<dbReference type="GO" id="GO:0016020">
    <property type="term" value="C:membrane"/>
    <property type="evidence" value="ECO:0007669"/>
    <property type="project" value="UniProtKB-SubCell"/>
</dbReference>
<dbReference type="STRING" id="763665.A0A2G5BE51"/>
<evidence type="ECO:0000313" key="6">
    <source>
        <dbReference type="EMBL" id="PIA16987.1"/>
    </source>
</evidence>
<dbReference type="Pfam" id="PF03547">
    <property type="entry name" value="Mem_trans"/>
    <property type="match status" value="1"/>
</dbReference>
<comment type="subcellular location">
    <subcellularLocation>
        <location evidence="1">Membrane</location>
        <topology evidence="1">Multi-pass membrane protein</topology>
    </subcellularLocation>
</comment>
<evidence type="ECO:0000256" key="3">
    <source>
        <dbReference type="ARBA" id="ARBA00022989"/>
    </source>
</evidence>
<accession>A0A2G5BE51</accession>
<feature type="transmembrane region" description="Helical" evidence="5">
    <location>
        <begin position="84"/>
        <end position="106"/>
    </location>
</feature>
<keyword evidence="3 5" id="KW-1133">Transmembrane helix</keyword>
<dbReference type="Proteomes" id="UP000242474">
    <property type="component" value="Unassembled WGS sequence"/>
</dbReference>
<evidence type="ECO:0000256" key="2">
    <source>
        <dbReference type="ARBA" id="ARBA00022692"/>
    </source>
</evidence>